<dbReference type="FunCoup" id="K5WQ69">
    <property type="interactions" value="60"/>
</dbReference>
<dbReference type="InterPro" id="IPR033121">
    <property type="entry name" value="PEPTIDASE_A1"/>
</dbReference>
<feature type="domain" description="Peptidase A1" evidence="6">
    <location>
        <begin position="81"/>
        <end position="397"/>
    </location>
</feature>
<evidence type="ECO:0000256" key="3">
    <source>
        <dbReference type="PIRSR" id="PIRSR601461-1"/>
    </source>
</evidence>
<keyword evidence="2 4" id="KW-0064">Aspartyl protease</keyword>
<evidence type="ECO:0000313" key="7">
    <source>
        <dbReference type="EMBL" id="EKM61625.1"/>
    </source>
</evidence>
<dbReference type="PANTHER" id="PTHR47966">
    <property type="entry name" value="BETA-SITE APP-CLEAVING ENZYME, ISOFORM A-RELATED"/>
    <property type="match status" value="1"/>
</dbReference>
<evidence type="ECO:0000256" key="2">
    <source>
        <dbReference type="ARBA" id="ARBA00022750"/>
    </source>
</evidence>
<sequence>MFLSQSFVVLVVLALAISATAVVRHTPTITLPITKHFNTTGTLNLLVQDQARAKWLKSRAKGEHLAQREESLPITNVAVSYTAAISVGNPATTYTLIVDTGSSNTWVGAGTKYVATSTSMNTGESVSVTYGSGSFSGTEYTDQITLGSLAIKDQSIGVASQSQGFQGVDGILGIGPVSLTWGTVNNTDTVPTVADNLFSQGTISTEVVAVSFEPTTKESVTNGELTFGDTDSSKYTGSISYTPLTQTEPACYYWGIDQSITYGSTSILSTTAGIVDTGTTLTLIASDALQNYQKATGANLDNATGFLRISSWQYDNLQNLDFNIGGNTYALTPNAQIWPRSLNSYIGGDSYHVYLIVGDIGSDFGEGFDFINGQTWLERFYSVYVAGVIQQQQPPPCSVPVLGMRPMLLVARRYDATPQFYSATDTST</sequence>
<dbReference type="HOGENOM" id="CLU_038846_0_0_1"/>
<dbReference type="KEGG" id="pco:PHACADRAFT_204793"/>
<feature type="signal peptide" evidence="5">
    <location>
        <begin position="1"/>
        <end position="21"/>
    </location>
</feature>
<dbReference type="PRINTS" id="PR00792">
    <property type="entry name" value="PEPSIN"/>
</dbReference>
<feature type="active site" evidence="3">
    <location>
        <position position="276"/>
    </location>
</feature>
<evidence type="ECO:0000256" key="5">
    <source>
        <dbReference type="SAM" id="SignalP"/>
    </source>
</evidence>
<dbReference type="MEROPS" id="A01.019"/>
<dbReference type="Gene3D" id="2.40.70.10">
    <property type="entry name" value="Acid Proteases"/>
    <property type="match status" value="2"/>
</dbReference>
<dbReference type="Proteomes" id="UP000008370">
    <property type="component" value="Unassembled WGS sequence"/>
</dbReference>
<keyword evidence="4" id="KW-0378">Hydrolase</keyword>
<dbReference type="EMBL" id="JH930468">
    <property type="protein sequence ID" value="EKM61625.1"/>
    <property type="molecule type" value="Genomic_DNA"/>
</dbReference>
<feature type="chain" id="PRO_5003885746" description="Peptidase A1 domain-containing protein" evidence="5">
    <location>
        <begin position="22"/>
        <end position="428"/>
    </location>
</feature>
<dbReference type="PROSITE" id="PS51767">
    <property type="entry name" value="PEPTIDASE_A1"/>
    <property type="match status" value="1"/>
</dbReference>
<comment type="similarity">
    <text evidence="1 4">Belongs to the peptidase A1 family.</text>
</comment>
<dbReference type="GO" id="GO:0004190">
    <property type="term" value="F:aspartic-type endopeptidase activity"/>
    <property type="evidence" value="ECO:0007669"/>
    <property type="project" value="UniProtKB-KW"/>
</dbReference>
<dbReference type="InterPro" id="IPR021109">
    <property type="entry name" value="Peptidase_aspartic_dom_sf"/>
</dbReference>
<dbReference type="PANTHER" id="PTHR47966:SF51">
    <property type="entry name" value="BETA-SITE APP-CLEAVING ENZYME, ISOFORM A-RELATED"/>
    <property type="match status" value="1"/>
</dbReference>
<dbReference type="GO" id="GO:0006508">
    <property type="term" value="P:proteolysis"/>
    <property type="evidence" value="ECO:0007669"/>
    <property type="project" value="UniProtKB-KW"/>
</dbReference>
<dbReference type="RefSeq" id="XP_007391032.1">
    <property type="nucleotide sequence ID" value="XM_007390970.1"/>
</dbReference>
<dbReference type="AlphaFoldDB" id="K5WQ69"/>
<dbReference type="PROSITE" id="PS00141">
    <property type="entry name" value="ASP_PROTEASE"/>
    <property type="match status" value="2"/>
</dbReference>
<proteinExistence type="inferred from homology"/>
<dbReference type="Pfam" id="PF00026">
    <property type="entry name" value="Asp"/>
    <property type="match status" value="1"/>
</dbReference>
<protein>
    <recommendedName>
        <fullName evidence="6">Peptidase A1 domain-containing protein</fullName>
    </recommendedName>
</protein>
<dbReference type="OrthoDB" id="660550at2759"/>
<evidence type="ECO:0000259" key="6">
    <source>
        <dbReference type="PROSITE" id="PS51767"/>
    </source>
</evidence>
<name>K5WQ69_PHACS</name>
<dbReference type="SUPFAM" id="SSF50630">
    <property type="entry name" value="Acid proteases"/>
    <property type="match status" value="1"/>
</dbReference>
<keyword evidence="5" id="KW-0732">Signal</keyword>
<dbReference type="InterPro" id="IPR034164">
    <property type="entry name" value="Pepsin-like_dom"/>
</dbReference>
<evidence type="ECO:0000256" key="4">
    <source>
        <dbReference type="RuleBase" id="RU000454"/>
    </source>
</evidence>
<keyword evidence="8" id="KW-1185">Reference proteome</keyword>
<organism evidence="7 8">
    <name type="scientific">Phanerochaete carnosa (strain HHB-10118-sp)</name>
    <name type="common">White-rot fungus</name>
    <name type="synonym">Peniophora carnosa</name>
    <dbReference type="NCBI Taxonomy" id="650164"/>
    <lineage>
        <taxon>Eukaryota</taxon>
        <taxon>Fungi</taxon>
        <taxon>Dikarya</taxon>
        <taxon>Basidiomycota</taxon>
        <taxon>Agaricomycotina</taxon>
        <taxon>Agaricomycetes</taxon>
        <taxon>Polyporales</taxon>
        <taxon>Phanerochaetaceae</taxon>
        <taxon>Phanerochaete</taxon>
    </lineage>
</organism>
<keyword evidence="4" id="KW-0645">Protease</keyword>
<accession>K5WQ69</accession>
<evidence type="ECO:0000313" key="8">
    <source>
        <dbReference type="Proteomes" id="UP000008370"/>
    </source>
</evidence>
<gene>
    <name evidence="7" type="ORF">PHACADRAFT_204793</name>
</gene>
<evidence type="ECO:0000256" key="1">
    <source>
        <dbReference type="ARBA" id="ARBA00007447"/>
    </source>
</evidence>
<dbReference type="InterPro" id="IPR001461">
    <property type="entry name" value="Aspartic_peptidase_A1"/>
</dbReference>
<reference evidence="7 8" key="1">
    <citation type="journal article" date="2012" name="BMC Genomics">
        <title>Comparative genomics of the white-rot fungi, Phanerochaete carnosa and P. chrysosporium, to elucidate the genetic basis of the distinct wood types they colonize.</title>
        <authorList>
            <person name="Suzuki H."/>
            <person name="MacDonald J."/>
            <person name="Syed K."/>
            <person name="Salamov A."/>
            <person name="Hori C."/>
            <person name="Aerts A."/>
            <person name="Henrissat B."/>
            <person name="Wiebenga A."/>
            <person name="vanKuyk P.A."/>
            <person name="Barry K."/>
            <person name="Lindquist E."/>
            <person name="LaButti K."/>
            <person name="Lapidus A."/>
            <person name="Lucas S."/>
            <person name="Coutinho P."/>
            <person name="Gong Y."/>
            <person name="Samejima M."/>
            <person name="Mahadevan R."/>
            <person name="Abou-Zaid M."/>
            <person name="de Vries R.P."/>
            <person name="Igarashi K."/>
            <person name="Yadav J.S."/>
            <person name="Grigoriev I.V."/>
            <person name="Master E.R."/>
        </authorList>
    </citation>
    <scope>NUCLEOTIDE SEQUENCE [LARGE SCALE GENOMIC DNA]</scope>
    <source>
        <strain evidence="7 8">HHB-10118-sp</strain>
    </source>
</reference>
<dbReference type="GeneID" id="18912303"/>
<dbReference type="InterPro" id="IPR001969">
    <property type="entry name" value="Aspartic_peptidase_AS"/>
</dbReference>
<dbReference type="InParanoid" id="K5WQ69"/>
<dbReference type="CDD" id="cd05471">
    <property type="entry name" value="pepsin_like"/>
    <property type="match status" value="1"/>
</dbReference>
<feature type="active site" evidence="3">
    <location>
        <position position="99"/>
    </location>
</feature>